<organism evidence="2 3">
    <name type="scientific">Aspergillus ellipticus CBS 707.79</name>
    <dbReference type="NCBI Taxonomy" id="1448320"/>
    <lineage>
        <taxon>Eukaryota</taxon>
        <taxon>Fungi</taxon>
        <taxon>Dikarya</taxon>
        <taxon>Ascomycota</taxon>
        <taxon>Pezizomycotina</taxon>
        <taxon>Eurotiomycetes</taxon>
        <taxon>Eurotiomycetidae</taxon>
        <taxon>Eurotiales</taxon>
        <taxon>Aspergillaceae</taxon>
        <taxon>Aspergillus</taxon>
        <taxon>Aspergillus subgen. Circumdati</taxon>
    </lineage>
</organism>
<evidence type="ECO:0000313" key="3">
    <source>
        <dbReference type="Proteomes" id="UP000247810"/>
    </source>
</evidence>
<dbReference type="AlphaFoldDB" id="A0A319DVK4"/>
<keyword evidence="3" id="KW-1185">Reference proteome</keyword>
<name>A0A319DVK4_9EURO</name>
<reference evidence="2 3" key="1">
    <citation type="submission" date="2018-02" db="EMBL/GenBank/DDBJ databases">
        <title>The genomes of Aspergillus section Nigri reveals drivers in fungal speciation.</title>
        <authorList>
            <consortium name="DOE Joint Genome Institute"/>
            <person name="Vesth T.C."/>
            <person name="Nybo J."/>
            <person name="Theobald S."/>
            <person name="Brandl J."/>
            <person name="Frisvad J.C."/>
            <person name="Nielsen K.F."/>
            <person name="Lyhne E.K."/>
            <person name="Kogle M.E."/>
            <person name="Kuo A."/>
            <person name="Riley R."/>
            <person name="Clum A."/>
            <person name="Nolan M."/>
            <person name="Lipzen A."/>
            <person name="Salamov A."/>
            <person name="Henrissat B."/>
            <person name="Wiebenga A."/>
            <person name="De vries R.P."/>
            <person name="Grigoriev I.V."/>
            <person name="Mortensen U.H."/>
            <person name="Andersen M.R."/>
            <person name="Baker S.E."/>
        </authorList>
    </citation>
    <scope>NUCLEOTIDE SEQUENCE [LARGE SCALE GENOMIC DNA]</scope>
    <source>
        <strain evidence="2 3">CBS 707.79</strain>
    </source>
</reference>
<dbReference type="VEuPathDB" id="FungiDB:BO71DRAFT_204561"/>
<dbReference type="EMBL" id="KZ825854">
    <property type="protein sequence ID" value="PYH95403.1"/>
    <property type="molecule type" value="Genomic_DNA"/>
</dbReference>
<protein>
    <recommendedName>
        <fullName evidence="4">Secreted protein</fullName>
    </recommendedName>
</protein>
<proteinExistence type="predicted"/>
<evidence type="ECO:0000256" key="1">
    <source>
        <dbReference type="SAM" id="SignalP"/>
    </source>
</evidence>
<keyword evidence="1" id="KW-0732">Signal</keyword>
<evidence type="ECO:0000313" key="2">
    <source>
        <dbReference type="EMBL" id="PYH95403.1"/>
    </source>
</evidence>
<feature type="signal peptide" evidence="1">
    <location>
        <begin position="1"/>
        <end position="38"/>
    </location>
</feature>
<accession>A0A319DVK4</accession>
<evidence type="ECO:0008006" key="4">
    <source>
        <dbReference type="Google" id="ProtNLM"/>
    </source>
</evidence>
<feature type="chain" id="PRO_5016268857" description="Secreted protein" evidence="1">
    <location>
        <begin position="39"/>
        <end position="82"/>
    </location>
</feature>
<sequence length="82" mass="9286">MLGWVGIICRCQFSSLSVSAADCLACACLSLLVRPGRGWLLTTNQLTNCLRDLRHHQQLLYYCTYLPLSTPYLHPHPHDLTD</sequence>
<gene>
    <name evidence="2" type="ORF">BO71DRAFT_204561</name>
</gene>
<dbReference type="Proteomes" id="UP000247810">
    <property type="component" value="Unassembled WGS sequence"/>
</dbReference>